<keyword evidence="1" id="KW-0175">Coiled coil</keyword>
<feature type="coiled-coil region" evidence="1">
    <location>
        <begin position="145"/>
        <end position="186"/>
    </location>
</feature>
<evidence type="ECO:0008006" key="5">
    <source>
        <dbReference type="Google" id="ProtNLM"/>
    </source>
</evidence>
<dbReference type="EMBL" id="RJVO01000006">
    <property type="protein sequence ID" value="ROH88644.1"/>
    <property type="molecule type" value="Genomic_DNA"/>
</dbReference>
<dbReference type="InParanoid" id="A0A3N0V7U2"/>
<name>A0A3N0V7U2_9GAMM</name>
<proteinExistence type="predicted"/>
<accession>A0A3N0V7U2</accession>
<dbReference type="RefSeq" id="WP_123212266.1">
    <property type="nucleotide sequence ID" value="NZ_RJVO01000006.1"/>
</dbReference>
<protein>
    <recommendedName>
        <fullName evidence="5">DUF3102 domain-containing protein</fullName>
    </recommendedName>
</protein>
<comment type="caution">
    <text evidence="3">The sequence shown here is derived from an EMBL/GenBank/DDBJ whole genome shotgun (WGS) entry which is preliminary data.</text>
</comment>
<reference evidence="3 4" key="1">
    <citation type="submission" date="2018-10" db="EMBL/GenBank/DDBJ databases">
        <authorList>
            <person name="Chen W.-M."/>
        </authorList>
    </citation>
    <scope>NUCLEOTIDE SEQUENCE [LARGE SCALE GENOMIC DNA]</scope>
    <source>
        <strain evidence="3 4">THS-13</strain>
    </source>
</reference>
<gene>
    <name evidence="3" type="ORF">ED208_12560</name>
</gene>
<dbReference type="AlphaFoldDB" id="A0A3N0V7U2"/>
<feature type="region of interest" description="Disordered" evidence="2">
    <location>
        <begin position="295"/>
        <end position="324"/>
    </location>
</feature>
<feature type="compositionally biased region" description="Basic residues" evidence="2">
    <location>
        <begin position="315"/>
        <end position="324"/>
    </location>
</feature>
<organism evidence="3 4">
    <name type="scientific">Stagnimonas aquatica</name>
    <dbReference type="NCBI Taxonomy" id="2689987"/>
    <lineage>
        <taxon>Bacteria</taxon>
        <taxon>Pseudomonadati</taxon>
        <taxon>Pseudomonadota</taxon>
        <taxon>Gammaproteobacteria</taxon>
        <taxon>Nevskiales</taxon>
        <taxon>Nevskiaceae</taxon>
        <taxon>Stagnimonas</taxon>
    </lineage>
</organism>
<dbReference type="Proteomes" id="UP000282106">
    <property type="component" value="Unassembled WGS sequence"/>
</dbReference>
<evidence type="ECO:0000313" key="3">
    <source>
        <dbReference type="EMBL" id="ROH88644.1"/>
    </source>
</evidence>
<sequence>MRKNELAKSRDVAAFELNPAQMGQLAEIARADLQGSDETLAALGAEELGRAEMSVLRAGAYFLKLKEQAGHGGFIQALNSVGVSPDRAQRSMQMARYVASLPADQARRIAALPRSKVLPLVNADQEVVGELLEQGALDGEQPLSVRELQDRLRKSEAEKATLKTRLETAQAEKIRLARERSRVLAEEDLPAFALEARQEALALTEQMGFGLDSLQDIVEQNLLQRVKHPEADRFQPLAAGTTFHALAAVHARAGLLLSRLQAHFGEAIADPDVKYSLSPAEAQLFIAGRERLLSQQQADAKTRANKRANDTPGKPGRKRGPASR</sequence>
<evidence type="ECO:0000256" key="2">
    <source>
        <dbReference type="SAM" id="MobiDB-lite"/>
    </source>
</evidence>
<keyword evidence="4" id="KW-1185">Reference proteome</keyword>
<evidence type="ECO:0000313" key="4">
    <source>
        <dbReference type="Proteomes" id="UP000282106"/>
    </source>
</evidence>
<evidence type="ECO:0000256" key="1">
    <source>
        <dbReference type="SAM" id="Coils"/>
    </source>
</evidence>